<protein>
    <recommendedName>
        <fullName evidence="5">DUF4352 domain-containing protein</fullName>
    </recommendedName>
</protein>
<sequence>MRTRTTAALLAVVTLTATGCSSLMTSTPEPHSRVPRPSTPASPSSPLALGDAWTWRDTELPATGTAIALGYEQPVKAGTSAEEATGEDGYVWAALEVKVCLKKGKTIHVSNMPWALGFADGAREDPSGKTYGDFPKPEFPVSDAPVKQGDCVRGKIVYALPEDQRPERAMYAAGADEGPGEWTIPKR</sequence>
<feature type="signal peptide" evidence="2">
    <location>
        <begin position="1"/>
        <end position="19"/>
    </location>
</feature>
<evidence type="ECO:0000256" key="2">
    <source>
        <dbReference type="SAM" id="SignalP"/>
    </source>
</evidence>
<accession>A0A8T4IL99</accession>
<gene>
    <name evidence="3" type="ORF">KDA82_03160</name>
</gene>
<evidence type="ECO:0000313" key="3">
    <source>
        <dbReference type="EMBL" id="MBR7672052.1"/>
    </source>
</evidence>
<keyword evidence="2" id="KW-0732">Signal</keyword>
<evidence type="ECO:0000256" key="1">
    <source>
        <dbReference type="SAM" id="MobiDB-lite"/>
    </source>
</evidence>
<keyword evidence="4" id="KW-1185">Reference proteome</keyword>
<evidence type="ECO:0008006" key="5">
    <source>
        <dbReference type="Google" id="ProtNLM"/>
    </source>
</evidence>
<dbReference type="AlphaFoldDB" id="A0A8T4IL99"/>
<reference evidence="3" key="1">
    <citation type="submission" date="2021-04" db="EMBL/GenBank/DDBJ databases">
        <title>Sequencing of actinobacteria type strains.</title>
        <authorList>
            <person name="Nguyen G.-S."/>
            <person name="Wentzel A."/>
        </authorList>
    </citation>
    <scope>NUCLEOTIDE SEQUENCE</scope>
    <source>
        <strain evidence="3">DSM 42095</strain>
    </source>
</reference>
<organism evidence="3 4">
    <name type="scientific">Streptomyces daliensis</name>
    <dbReference type="NCBI Taxonomy" id="299421"/>
    <lineage>
        <taxon>Bacteria</taxon>
        <taxon>Bacillati</taxon>
        <taxon>Actinomycetota</taxon>
        <taxon>Actinomycetes</taxon>
        <taxon>Kitasatosporales</taxon>
        <taxon>Streptomycetaceae</taxon>
        <taxon>Streptomyces</taxon>
    </lineage>
</organism>
<dbReference type="PROSITE" id="PS51257">
    <property type="entry name" value="PROKAR_LIPOPROTEIN"/>
    <property type="match status" value="1"/>
</dbReference>
<dbReference type="EMBL" id="JAGSMN010000064">
    <property type="protein sequence ID" value="MBR7672052.1"/>
    <property type="molecule type" value="Genomic_DNA"/>
</dbReference>
<comment type="caution">
    <text evidence="3">The sequence shown here is derived from an EMBL/GenBank/DDBJ whole genome shotgun (WGS) entry which is preliminary data.</text>
</comment>
<feature type="region of interest" description="Disordered" evidence="1">
    <location>
        <begin position="21"/>
        <end position="49"/>
    </location>
</feature>
<dbReference type="Proteomes" id="UP000675554">
    <property type="component" value="Unassembled WGS sequence"/>
</dbReference>
<feature type="chain" id="PRO_5039614654" description="DUF4352 domain-containing protein" evidence="2">
    <location>
        <begin position="20"/>
        <end position="187"/>
    </location>
</feature>
<name>A0A8T4IL99_9ACTN</name>
<proteinExistence type="predicted"/>
<evidence type="ECO:0000313" key="4">
    <source>
        <dbReference type="Proteomes" id="UP000675554"/>
    </source>
</evidence>
<feature type="compositionally biased region" description="Low complexity" evidence="1">
    <location>
        <begin position="35"/>
        <end position="46"/>
    </location>
</feature>